<proteinExistence type="predicted"/>
<dbReference type="WBParaSite" id="PTRK_0000156900.1">
    <property type="protein sequence ID" value="PTRK_0000156900.1"/>
    <property type="gene ID" value="PTRK_0000156900"/>
</dbReference>
<dbReference type="Proteomes" id="UP000038045">
    <property type="component" value="Unplaced"/>
</dbReference>
<feature type="compositionally biased region" description="Low complexity" evidence="1">
    <location>
        <begin position="115"/>
        <end position="126"/>
    </location>
</feature>
<name>A0A0N4Z3S6_PARTI</name>
<protein>
    <submittedName>
        <fullName evidence="3">PE-PGRS family protein</fullName>
    </submittedName>
</protein>
<feature type="compositionally biased region" description="Basic residues" evidence="1">
    <location>
        <begin position="194"/>
        <end position="205"/>
    </location>
</feature>
<feature type="compositionally biased region" description="Basic and acidic residues" evidence="1">
    <location>
        <begin position="159"/>
        <end position="169"/>
    </location>
</feature>
<dbReference type="STRING" id="131310.A0A0N4Z3S6"/>
<feature type="region of interest" description="Disordered" evidence="1">
    <location>
        <begin position="1"/>
        <end position="266"/>
    </location>
</feature>
<feature type="compositionally biased region" description="Gly residues" evidence="1">
    <location>
        <begin position="36"/>
        <end position="47"/>
    </location>
</feature>
<feature type="compositionally biased region" description="Basic and acidic residues" evidence="1">
    <location>
        <begin position="62"/>
        <end position="73"/>
    </location>
</feature>
<feature type="compositionally biased region" description="Gly residues" evidence="1">
    <location>
        <begin position="247"/>
        <end position="257"/>
    </location>
</feature>
<dbReference type="AlphaFoldDB" id="A0A0N4Z3S6"/>
<keyword evidence="2" id="KW-1185">Reference proteome</keyword>
<evidence type="ECO:0000313" key="3">
    <source>
        <dbReference type="WBParaSite" id="PTRK_0000156900.1"/>
    </source>
</evidence>
<evidence type="ECO:0000256" key="1">
    <source>
        <dbReference type="SAM" id="MobiDB-lite"/>
    </source>
</evidence>
<sequence length="266" mass="28347">MLLKDRVAIVTGRGRRDRRGGRSGDGGGRVGDRCGRGPGDGRCGDAGLGPDRHPGQQRRHPARQELRQDDDGRLPTGGGRAPDGRRHLLQSGVGDHARPELRPHRHDHLVVGPVRQLRSGQLRRGQAGPGRADADPGHRGRQIRHQGQRLGPDGGDADDGGHPVRRGAEDAGPGPGQPRPAGPGQRGRPDARHPVRGRRSLRHGQHHPDAGRAHRRGRGRRRTADRALGRGQRPRRRGGPRLRLPAGGPGNGLGGRGRPGDGIISG</sequence>
<evidence type="ECO:0000313" key="2">
    <source>
        <dbReference type="Proteomes" id="UP000038045"/>
    </source>
</evidence>
<accession>A0A0N4Z3S6</accession>
<organism evidence="2 3">
    <name type="scientific">Parastrongyloides trichosuri</name>
    <name type="common">Possum-specific nematode worm</name>
    <dbReference type="NCBI Taxonomy" id="131310"/>
    <lineage>
        <taxon>Eukaryota</taxon>
        <taxon>Metazoa</taxon>
        <taxon>Ecdysozoa</taxon>
        <taxon>Nematoda</taxon>
        <taxon>Chromadorea</taxon>
        <taxon>Rhabditida</taxon>
        <taxon>Tylenchina</taxon>
        <taxon>Panagrolaimomorpha</taxon>
        <taxon>Strongyloidoidea</taxon>
        <taxon>Strongyloididae</taxon>
        <taxon>Parastrongyloides</taxon>
    </lineage>
</organism>
<reference evidence="3" key="1">
    <citation type="submission" date="2017-02" db="UniProtKB">
        <authorList>
            <consortium name="WormBaseParasite"/>
        </authorList>
    </citation>
    <scope>IDENTIFICATION</scope>
</reference>